<evidence type="ECO:0000313" key="3">
    <source>
        <dbReference type="EMBL" id="ORY50849.1"/>
    </source>
</evidence>
<evidence type="ECO:0000259" key="2">
    <source>
        <dbReference type="PROSITE" id="PS51698"/>
    </source>
</evidence>
<dbReference type="OrthoDB" id="629492at2759"/>
<dbReference type="Gene3D" id="3.30.40.10">
    <property type="entry name" value="Zinc/RING finger domain, C3HC4 (zinc finger)"/>
    <property type="match status" value="1"/>
</dbReference>
<reference evidence="3 4" key="1">
    <citation type="submission" date="2016-07" db="EMBL/GenBank/DDBJ databases">
        <title>Pervasive Adenine N6-methylation of Active Genes in Fungi.</title>
        <authorList>
            <consortium name="DOE Joint Genome Institute"/>
            <person name="Mondo S.J."/>
            <person name="Dannebaum R.O."/>
            <person name="Kuo R.C."/>
            <person name="Labutti K."/>
            <person name="Haridas S."/>
            <person name="Kuo A."/>
            <person name="Salamov A."/>
            <person name="Ahrendt S.R."/>
            <person name="Lipzen A."/>
            <person name="Sullivan W."/>
            <person name="Andreopoulos W.B."/>
            <person name="Clum A."/>
            <person name="Lindquist E."/>
            <person name="Daum C."/>
            <person name="Ramamoorthy G.K."/>
            <person name="Gryganskyi A."/>
            <person name="Culley D."/>
            <person name="Magnuson J.K."/>
            <person name="James T.Y."/>
            <person name="O'Malley M.A."/>
            <person name="Stajich J.E."/>
            <person name="Spatafora J.W."/>
            <person name="Visel A."/>
            <person name="Grigoriev I.V."/>
        </authorList>
    </citation>
    <scope>NUCLEOTIDE SEQUENCE [LARGE SCALE GENOMIC DNA]</scope>
    <source>
        <strain evidence="3 4">JEL800</strain>
    </source>
</reference>
<dbReference type="PANTHER" id="PTHR46573">
    <property type="entry name" value="WD REPEAT, SAM AND U-BOX DOMAIN-CONTAINING PROTEIN 1"/>
    <property type="match status" value="1"/>
</dbReference>
<proteinExistence type="predicted"/>
<dbReference type="CDD" id="cd16655">
    <property type="entry name" value="RING-Ubox_WDSUB1-like"/>
    <property type="match status" value="1"/>
</dbReference>
<dbReference type="GO" id="GO:0004842">
    <property type="term" value="F:ubiquitin-protein transferase activity"/>
    <property type="evidence" value="ECO:0007669"/>
    <property type="project" value="InterPro"/>
</dbReference>
<keyword evidence="4" id="KW-1185">Reference proteome</keyword>
<organism evidence="3 4">
    <name type="scientific">Rhizoclosmatium globosum</name>
    <dbReference type="NCBI Taxonomy" id="329046"/>
    <lineage>
        <taxon>Eukaryota</taxon>
        <taxon>Fungi</taxon>
        <taxon>Fungi incertae sedis</taxon>
        <taxon>Chytridiomycota</taxon>
        <taxon>Chytridiomycota incertae sedis</taxon>
        <taxon>Chytridiomycetes</taxon>
        <taxon>Chytridiales</taxon>
        <taxon>Chytriomycetaceae</taxon>
        <taxon>Rhizoclosmatium</taxon>
    </lineage>
</organism>
<dbReference type="InterPro" id="IPR003613">
    <property type="entry name" value="Ubox_domain"/>
</dbReference>
<keyword evidence="1" id="KW-0175">Coiled coil</keyword>
<dbReference type="SUPFAM" id="SSF57850">
    <property type="entry name" value="RING/U-box"/>
    <property type="match status" value="1"/>
</dbReference>
<dbReference type="SMART" id="SM00504">
    <property type="entry name" value="Ubox"/>
    <property type="match status" value="1"/>
</dbReference>
<evidence type="ECO:0000256" key="1">
    <source>
        <dbReference type="SAM" id="Coils"/>
    </source>
</evidence>
<accession>A0A1Y2CUW5</accession>
<dbReference type="Proteomes" id="UP000193642">
    <property type="component" value="Unassembled WGS sequence"/>
</dbReference>
<feature type="coiled-coil region" evidence="1">
    <location>
        <begin position="100"/>
        <end position="127"/>
    </location>
</feature>
<dbReference type="AlphaFoldDB" id="A0A1Y2CUW5"/>
<dbReference type="InterPro" id="IPR052085">
    <property type="entry name" value="WD-SAM-U-box"/>
</dbReference>
<protein>
    <recommendedName>
        <fullName evidence="2">U-box domain-containing protein</fullName>
    </recommendedName>
</protein>
<comment type="caution">
    <text evidence="3">The sequence shown here is derived from an EMBL/GenBank/DDBJ whole genome shotgun (WGS) entry which is preliminary data.</text>
</comment>
<dbReference type="InterPro" id="IPR013083">
    <property type="entry name" value="Znf_RING/FYVE/PHD"/>
</dbReference>
<dbReference type="EMBL" id="MCGO01000006">
    <property type="protein sequence ID" value="ORY50849.1"/>
    <property type="molecule type" value="Genomic_DNA"/>
</dbReference>
<name>A0A1Y2CUW5_9FUNG</name>
<dbReference type="Pfam" id="PF04564">
    <property type="entry name" value="U-box"/>
    <property type="match status" value="1"/>
</dbReference>
<evidence type="ECO:0000313" key="4">
    <source>
        <dbReference type="Proteomes" id="UP000193642"/>
    </source>
</evidence>
<dbReference type="PROSITE" id="PS51698">
    <property type="entry name" value="U_BOX"/>
    <property type="match status" value="1"/>
</dbReference>
<dbReference type="GO" id="GO:0016567">
    <property type="term" value="P:protein ubiquitination"/>
    <property type="evidence" value="ECO:0007669"/>
    <property type="project" value="InterPro"/>
</dbReference>
<sequence length="165" mass="18888">MIASQPTSTPTKSEKAIAELNYALMCPIAFIPFQDPVLLSDGHTYERSSITEWFTKSRSQNPLAICTSPVTRQPLFPNSLTPNIALRSVIRPWQQVEETIVEKDQYISELEARIAELEGDVEKKQEVEWKVKHDDLLKSVKTCVSAYRRKKIARKVFLERIAKVL</sequence>
<gene>
    <name evidence="3" type="ORF">BCR33DRAFT_712822</name>
</gene>
<feature type="domain" description="U-box" evidence="2">
    <location>
        <begin position="19"/>
        <end position="100"/>
    </location>
</feature>
<dbReference type="PANTHER" id="PTHR46573:SF1">
    <property type="entry name" value="WD REPEAT, SAM AND U-BOX DOMAIN-CONTAINING PROTEIN 1"/>
    <property type="match status" value="1"/>
</dbReference>